<keyword evidence="3" id="KW-1185">Reference proteome</keyword>
<organism evidence="2 3">
    <name type="scientific">Arthrobacter burdickii</name>
    <dbReference type="NCBI Taxonomy" id="3035920"/>
    <lineage>
        <taxon>Bacteria</taxon>
        <taxon>Bacillati</taxon>
        <taxon>Actinomycetota</taxon>
        <taxon>Actinomycetes</taxon>
        <taxon>Micrococcales</taxon>
        <taxon>Micrococcaceae</taxon>
        <taxon>Arthrobacter</taxon>
    </lineage>
</organism>
<keyword evidence="1" id="KW-0812">Transmembrane</keyword>
<feature type="transmembrane region" description="Helical" evidence="1">
    <location>
        <begin position="341"/>
        <end position="361"/>
    </location>
</feature>
<feature type="transmembrane region" description="Helical" evidence="1">
    <location>
        <begin position="73"/>
        <end position="91"/>
    </location>
</feature>
<feature type="transmembrane region" description="Helical" evidence="1">
    <location>
        <begin position="103"/>
        <end position="123"/>
    </location>
</feature>
<comment type="caution">
    <text evidence="2">The sequence shown here is derived from an EMBL/GenBank/DDBJ whole genome shotgun (WGS) entry which is preliminary data.</text>
</comment>
<dbReference type="EMBL" id="JAROCG010000002">
    <property type="protein sequence ID" value="MDN4612596.1"/>
    <property type="molecule type" value="Genomic_DNA"/>
</dbReference>
<protein>
    <recommendedName>
        <fullName evidence="4">Cation/H+ exchanger domain-containing protein</fullName>
    </recommendedName>
</protein>
<evidence type="ECO:0000256" key="1">
    <source>
        <dbReference type="SAM" id="Phobius"/>
    </source>
</evidence>
<feature type="transmembrane region" description="Helical" evidence="1">
    <location>
        <begin position="129"/>
        <end position="151"/>
    </location>
</feature>
<dbReference type="Proteomes" id="UP001174209">
    <property type="component" value="Unassembled WGS sequence"/>
</dbReference>
<feature type="transmembrane region" description="Helical" evidence="1">
    <location>
        <begin position="6"/>
        <end position="27"/>
    </location>
</feature>
<evidence type="ECO:0008006" key="4">
    <source>
        <dbReference type="Google" id="ProtNLM"/>
    </source>
</evidence>
<accession>A0ABT8K567</accession>
<feature type="transmembrane region" description="Helical" evidence="1">
    <location>
        <begin position="185"/>
        <end position="203"/>
    </location>
</feature>
<dbReference type="RefSeq" id="WP_301229772.1">
    <property type="nucleotide sequence ID" value="NZ_JAROCG010000002.1"/>
</dbReference>
<feature type="transmembrane region" description="Helical" evidence="1">
    <location>
        <begin position="315"/>
        <end position="335"/>
    </location>
</feature>
<keyword evidence="1" id="KW-1133">Transmembrane helix</keyword>
<feature type="transmembrane region" description="Helical" evidence="1">
    <location>
        <begin position="209"/>
        <end position="228"/>
    </location>
</feature>
<feature type="transmembrane region" description="Helical" evidence="1">
    <location>
        <begin position="48"/>
        <end position="67"/>
    </location>
</feature>
<evidence type="ECO:0000313" key="3">
    <source>
        <dbReference type="Proteomes" id="UP001174209"/>
    </source>
</evidence>
<feature type="transmembrane region" description="Helical" evidence="1">
    <location>
        <begin position="283"/>
        <end position="303"/>
    </location>
</feature>
<reference evidence="2" key="1">
    <citation type="submission" date="2023-06" db="EMBL/GenBank/DDBJ databases">
        <title>MT1 and MT2 Draft Genomes of Novel Species.</title>
        <authorList>
            <person name="Venkateswaran K."/>
        </authorList>
    </citation>
    <scope>NUCLEOTIDE SEQUENCE</scope>
    <source>
        <strain evidence="2">IIF3SC-B10</strain>
    </source>
</reference>
<feature type="transmembrane region" description="Helical" evidence="1">
    <location>
        <begin position="249"/>
        <end position="271"/>
    </location>
</feature>
<evidence type="ECO:0000313" key="2">
    <source>
        <dbReference type="EMBL" id="MDN4612596.1"/>
    </source>
</evidence>
<keyword evidence="1" id="KW-0472">Membrane</keyword>
<gene>
    <name evidence="2" type="ORF">P5G52_17135</name>
</gene>
<sequence length="381" mass="39110">MDLADVGLFSLLYGFFVLGSGLVSGFVGDSVTVLDRSARDIRAALQAWFLLLAGSSSVLLAAASHVLGLTGPAQSLILGLAAFAFISEEIVRRLLMIDLKFGRVTLVDLAMILGTGLVLLAAAGNGLRLIDFIVSVLIGQAAGAVAGVLLLPRSVRYVVPMGGPALREVAGFGIWRAAQQGLRPALLAGIRFVVILSIGLAAAGELEIARVYAAPALLLVGGFSSFLFSSYARDPSRPLPELIHRADRAVIALAAITILGSVVALLLLPVAGPMLTGRMPDPMAVAGWLCLSLGISASIPYGSLAAVRGRAASVFGVRLCESLLSLALATVAVALSDSFVLAPLCAAVGSLTGAAILRSFILAPSRAVSLQPILHSAEKAS</sequence>
<proteinExistence type="predicted"/>
<name>A0ABT8K567_9MICC</name>